<protein>
    <submittedName>
        <fullName evidence="1">Uncharacterized protein</fullName>
    </submittedName>
</protein>
<reference evidence="1 2" key="1">
    <citation type="journal article" date="2019" name="Sci. Rep.">
        <title>Orb-weaving spider Araneus ventricosus genome elucidates the spidroin gene catalogue.</title>
        <authorList>
            <person name="Kono N."/>
            <person name="Nakamura H."/>
            <person name="Ohtoshi R."/>
            <person name="Moran D.A.P."/>
            <person name="Shinohara A."/>
            <person name="Yoshida Y."/>
            <person name="Fujiwara M."/>
            <person name="Mori M."/>
            <person name="Tomita M."/>
            <person name="Arakawa K."/>
        </authorList>
    </citation>
    <scope>NUCLEOTIDE SEQUENCE [LARGE SCALE GENOMIC DNA]</scope>
</reference>
<dbReference type="Proteomes" id="UP000499080">
    <property type="component" value="Unassembled WGS sequence"/>
</dbReference>
<accession>A0A4Y2I932</accession>
<gene>
    <name evidence="1" type="ORF">AVEN_248180_1</name>
</gene>
<dbReference type="EMBL" id="BGPR01105603">
    <property type="protein sequence ID" value="GBM73606.1"/>
    <property type="molecule type" value="Genomic_DNA"/>
</dbReference>
<comment type="caution">
    <text evidence="1">The sequence shown here is derived from an EMBL/GenBank/DDBJ whole genome shotgun (WGS) entry which is preliminary data.</text>
</comment>
<keyword evidence="2" id="KW-1185">Reference proteome</keyword>
<evidence type="ECO:0000313" key="2">
    <source>
        <dbReference type="Proteomes" id="UP000499080"/>
    </source>
</evidence>
<sequence>AQLSDEEHFCCSCAVVPSEMMLNAAKTVVPRLTSVLLNVE</sequence>
<dbReference type="AlphaFoldDB" id="A0A4Y2I932"/>
<organism evidence="1 2">
    <name type="scientific">Araneus ventricosus</name>
    <name type="common">Orbweaver spider</name>
    <name type="synonym">Epeira ventricosa</name>
    <dbReference type="NCBI Taxonomy" id="182803"/>
    <lineage>
        <taxon>Eukaryota</taxon>
        <taxon>Metazoa</taxon>
        <taxon>Ecdysozoa</taxon>
        <taxon>Arthropoda</taxon>
        <taxon>Chelicerata</taxon>
        <taxon>Arachnida</taxon>
        <taxon>Araneae</taxon>
        <taxon>Araneomorphae</taxon>
        <taxon>Entelegynae</taxon>
        <taxon>Araneoidea</taxon>
        <taxon>Araneidae</taxon>
        <taxon>Araneus</taxon>
    </lineage>
</organism>
<name>A0A4Y2I932_ARAVE</name>
<evidence type="ECO:0000313" key="1">
    <source>
        <dbReference type="EMBL" id="GBM73606.1"/>
    </source>
</evidence>
<feature type="non-terminal residue" evidence="1">
    <location>
        <position position="1"/>
    </location>
</feature>
<proteinExistence type="predicted"/>